<evidence type="ECO:0000313" key="8">
    <source>
        <dbReference type="EMBL" id="PWJ78333.1"/>
    </source>
</evidence>
<keyword evidence="9" id="KW-1185">Reference proteome</keyword>
<dbReference type="InterPro" id="IPR036388">
    <property type="entry name" value="WH-like_DNA-bd_sf"/>
</dbReference>
<dbReference type="NCBIfam" id="TIGR02937">
    <property type="entry name" value="sigma70-ECF"/>
    <property type="match status" value="1"/>
</dbReference>
<dbReference type="Gene3D" id="1.10.10.10">
    <property type="entry name" value="Winged helix-like DNA-binding domain superfamily/Winged helix DNA-binding domain"/>
    <property type="match status" value="1"/>
</dbReference>
<dbReference type="PANTHER" id="PTHR43133">
    <property type="entry name" value="RNA POLYMERASE ECF-TYPE SIGMA FACTO"/>
    <property type="match status" value="1"/>
</dbReference>
<keyword evidence="5" id="KW-0804">Transcription</keyword>
<evidence type="ECO:0000259" key="6">
    <source>
        <dbReference type="Pfam" id="PF04542"/>
    </source>
</evidence>
<dbReference type="SUPFAM" id="SSF88946">
    <property type="entry name" value="Sigma2 domain of RNA polymerase sigma factors"/>
    <property type="match status" value="1"/>
</dbReference>
<dbReference type="Pfam" id="PF04542">
    <property type="entry name" value="Sigma70_r2"/>
    <property type="match status" value="1"/>
</dbReference>
<dbReference type="GO" id="GO:0006352">
    <property type="term" value="P:DNA-templated transcription initiation"/>
    <property type="evidence" value="ECO:0007669"/>
    <property type="project" value="InterPro"/>
</dbReference>
<protein>
    <submittedName>
        <fullName evidence="8">RNA polymerase sigma-70 factor (ECF subfamily)</fullName>
    </submittedName>
</protein>
<dbReference type="RefSeq" id="WP_109625257.1">
    <property type="nucleotide sequence ID" value="NZ_JANKBI010000005.1"/>
</dbReference>
<keyword evidence="4" id="KW-0238">DNA-binding</keyword>
<dbReference type="InterPro" id="IPR007627">
    <property type="entry name" value="RNA_pol_sigma70_r2"/>
</dbReference>
<dbReference type="Pfam" id="PF04545">
    <property type="entry name" value="Sigma70_r4"/>
    <property type="match status" value="1"/>
</dbReference>
<reference evidence="8 9" key="1">
    <citation type="submission" date="2018-05" db="EMBL/GenBank/DDBJ databases">
        <authorList>
            <person name="Goeker M."/>
            <person name="Huntemann M."/>
            <person name="Clum A."/>
            <person name="Pillay M."/>
            <person name="Palaniappan K."/>
            <person name="Varghese N."/>
            <person name="Mikhailova N."/>
            <person name="Stamatis D."/>
            <person name="Reddy T."/>
            <person name="Daum C."/>
            <person name="Shapiro N."/>
            <person name="Ivanova N."/>
            <person name="Kyrpides N."/>
            <person name="Woyke T."/>
        </authorList>
    </citation>
    <scope>NUCLEOTIDE SEQUENCE [LARGE SCALE GENOMIC DNA]</scope>
    <source>
        <strain evidence="8 9">DSM 26524</strain>
    </source>
</reference>
<dbReference type="Gene3D" id="1.10.1740.10">
    <property type="match status" value="1"/>
</dbReference>
<dbReference type="InterPro" id="IPR013325">
    <property type="entry name" value="RNA_pol_sigma_r2"/>
</dbReference>
<name>A0AB73T944_9FIRM</name>
<evidence type="ECO:0000256" key="5">
    <source>
        <dbReference type="ARBA" id="ARBA00023163"/>
    </source>
</evidence>
<evidence type="ECO:0000256" key="4">
    <source>
        <dbReference type="ARBA" id="ARBA00023125"/>
    </source>
</evidence>
<evidence type="ECO:0000313" key="9">
    <source>
        <dbReference type="Proteomes" id="UP000245412"/>
    </source>
</evidence>
<evidence type="ECO:0000256" key="2">
    <source>
        <dbReference type="ARBA" id="ARBA00023015"/>
    </source>
</evidence>
<dbReference type="GO" id="GO:0016987">
    <property type="term" value="F:sigma factor activity"/>
    <property type="evidence" value="ECO:0007669"/>
    <property type="project" value="UniProtKB-KW"/>
</dbReference>
<feature type="domain" description="RNA polymerase sigma-70 region 4" evidence="7">
    <location>
        <begin position="99"/>
        <end position="145"/>
    </location>
</feature>
<dbReference type="InterPro" id="IPR007630">
    <property type="entry name" value="RNA_pol_sigma70_r4"/>
</dbReference>
<dbReference type="CDD" id="cd06171">
    <property type="entry name" value="Sigma70_r4"/>
    <property type="match status" value="1"/>
</dbReference>
<evidence type="ECO:0000259" key="7">
    <source>
        <dbReference type="Pfam" id="PF04545"/>
    </source>
</evidence>
<keyword evidence="2" id="KW-0805">Transcription regulation</keyword>
<dbReference type="InterPro" id="IPR013324">
    <property type="entry name" value="RNA_pol_sigma_r3/r4-like"/>
</dbReference>
<dbReference type="InterPro" id="IPR014284">
    <property type="entry name" value="RNA_pol_sigma-70_dom"/>
</dbReference>
<gene>
    <name evidence="8" type="ORF">C7383_102472</name>
</gene>
<dbReference type="InterPro" id="IPR039425">
    <property type="entry name" value="RNA_pol_sigma-70-like"/>
</dbReference>
<accession>A0AB73T944</accession>
<proteinExistence type="inferred from homology"/>
<dbReference type="AlphaFoldDB" id="A0AB73T944"/>
<dbReference type="GO" id="GO:0003677">
    <property type="term" value="F:DNA binding"/>
    <property type="evidence" value="ECO:0007669"/>
    <property type="project" value="UniProtKB-KW"/>
</dbReference>
<dbReference type="SUPFAM" id="SSF88659">
    <property type="entry name" value="Sigma3 and sigma4 domains of RNA polymerase sigma factors"/>
    <property type="match status" value="1"/>
</dbReference>
<feature type="domain" description="RNA polymerase sigma-70 region 2" evidence="6">
    <location>
        <begin position="10"/>
        <end position="71"/>
    </location>
</feature>
<evidence type="ECO:0000256" key="3">
    <source>
        <dbReference type="ARBA" id="ARBA00023082"/>
    </source>
</evidence>
<comment type="caution">
    <text evidence="8">The sequence shown here is derived from an EMBL/GenBank/DDBJ whole genome shotgun (WGS) entry which is preliminary data.</text>
</comment>
<dbReference type="EMBL" id="QGGY01000002">
    <property type="protein sequence ID" value="PWJ78333.1"/>
    <property type="molecule type" value="Genomic_DNA"/>
</dbReference>
<dbReference type="Proteomes" id="UP000245412">
    <property type="component" value="Unassembled WGS sequence"/>
</dbReference>
<keyword evidence="3" id="KW-0731">Sigma factor</keyword>
<evidence type="ECO:0000256" key="1">
    <source>
        <dbReference type="ARBA" id="ARBA00010641"/>
    </source>
</evidence>
<dbReference type="PANTHER" id="PTHR43133:SF8">
    <property type="entry name" value="RNA POLYMERASE SIGMA FACTOR HI_1459-RELATED"/>
    <property type="match status" value="1"/>
</dbReference>
<sequence length="156" mass="18327">MVGRIYQLFYWELFRYMKKSTGSMAEAEDIVQETFLRALEHSDLINTMSEAKCRSWLYRTAKNICIDRIRHVQAEPVLTAKDYLEDDFTRTEVLQMCSVLDPKDKALFLLRYFEGYNANELGEMYGLPSSTIRARLMAARQKLKEFYPELKKKGGK</sequence>
<comment type="similarity">
    <text evidence="1">Belongs to the sigma-70 factor family. ECF subfamily.</text>
</comment>
<organism evidence="8 9">
    <name type="scientific">Murimonas intestini</name>
    <dbReference type="NCBI Taxonomy" id="1337051"/>
    <lineage>
        <taxon>Bacteria</taxon>
        <taxon>Bacillati</taxon>
        <taxon>Bacillota</taxon>
        <taxon>Clostridia</taxon>
        <taxon>Lachnospirales</taxon>
        <taxon>Lachnospiraceae</taxon>
        <taxon>Murimonas</taxon>
    </lineage>
</organism>